<keyword evidence="4" id="KW-1185">Reference proteome</keyword>
<organism evidence="3 4">
    <name type="scientific">Sphingopyxis bauzanensis</name>
    <dbReference type="NCBI Taxonomy" id="651663"/>
    <lineage>
        <taxon>Bacteria</taxon>
        <taxon>Pseudomonadati</taxon>
        <taxon>Pseudomonadota</taxon>
        <taxon>Alphaproteobacteria</taxon>
        <taxon>Sphingomonadales</taxon>
        <taxon>Sphingomonadaceae</taxon>
        <taxon>Sphingopyxis</taxon>
    </lineage>
</organism>
<evidence type="ECO:0000259" key="2">
    <source>
        <dbReference type="Pfam" id="PF12770"/>
    </source>
</evidence>
<accession>A0A246JWX9</accession>
<dbReference type="PROSITE" id="PS51257">
    <property type="entry name" value="PROKAR_LIPOPROTEIN"/>
    <property type="match status" value="1"/>
</dbReference>
<comment type="caution">
    <text evidence="3">The sequence shown here is derived from an EMBL/GenBank/DDBJ whole genome shotgun (WGS) entry which is preliminary data.</text>
</comment>
<feature type="domain" description="CHAT" evidence="2">
    <location>
        <begin position="456"/>
        <end position="802"/>
    </location>
</feature>
<dbReference type="InterPro" id="IPR024983">
    <property type="entry name" value="CHAT_dom"/>
</dbReference>
<dbReference type="Proteomes" id="UP000197361">
    <property type="component" value="Unassembled WGS sequence"/>
</dbReference>
<evidence type="ECO:0000256" key="1">
    <source>
        <dbReference type="SAM" id="SignalP"/>
    </source>
</evidence>
<reference evidence="3 4" key="1">
    <citation type="journal article" date="2010" name="Int. J. Syst. Evol. Microbiol.">
        <title>Sphingopyxis bauzanensis sp. nov., a psychrophilic bacterium isolated from soil.</title>
        <authorList>
            <person name="Zhang D.C."/>
            <person name="Liu H.C."/>
            <person name="Xin Y.H."/>
            <person name="Zhou Y.G."/>
            <person name="Schinner F."/>
            <person name="Margesin R."/>
        </authorList>
    </citation>
    <scope>NUCLEOTIDE SEQUENCE [LARGE SCALE GENOMIC DNA]</scope>
    <source>
        <strain evidence="3 4">DSM 22271</strain>
    </source>
</reference>
<sequence length="813" mass="85407">MAMRGWIAILAATGCMLTAAPGLPAYDQPPVALDETRKLDFDTRMTGIRQRQSALPYGDKAGRIALLRERAELIADYHGEASIAHADALQLFAFEFYAAKRWAEDAALRMRALAIRRTIQGDRASDTLYVARALAHSLVQDGRKSEAAKMLAEVLAAWEGGAALTDTAEHIVPRGRTVEGKALGMAAAAHARLALDDAEPAAALSSARIAAASSLAYRRGFGVGVLDEQMVELAEKDPSTHTGEESFAEWSHLYADALWEAAPKGPTASSDALLILQDIMAGRTSRALARAAAKRAAAASGSAALAADRDAKAAELSALFARSEGMKSGSEADNALWQQIGVANSALETIDARLAAATPGYAELVKPALLDEAGAKALLAADEAFLMIVPTSRGTHSLIVTREGINWHRSGLTETELAGHVRRLLWDVGANIDVTPEEDARWSAEGEGDFPFDRGTAYRLYAELIAPVRSALAGKRHLFTSATGSISSLPLGILVTETPVGSDGDPASLRATPWFADTTAIVQLPSLQSLQLLRAVAGRDSRRGETSMIGFGDPSLDGVAATRGVEGRARPVRGGPGPSALNMWQTSSDAGRLADPAALRRLARLPGTEKELKAMAALLGSGNAQLFLGDAATEANLKTADLASHSVLFLATHGLVAGELGDNGEPGLVFTPPTIASQADDGLLTASEVAALNIAAGWVILSACNTAAGDGRAGAPGLSGLARAFFFAGSESLLASHWPVRDDVATVLTVRLFEVLEASPQLSRAEALQRVAREIRDDPRDDAYLKSWSHPSAWAPFSLIGDAGINANEASRN</sequence>
<gene>
    <name evidence="3" type="ORF">CDQ92_08235</name>
</gene>
<dbReference type="EMBL" id="NISK01000002">
    <property type="protein sequence ID" value="OWQ97062.1"/>
    <property type="molecule type" value="Genomic_DNA"/>
</dbReference>
<evidence type="ECO:0000313" key="3">
    <source>
        <dbReference type="EMBL" id="OWQ97062.1"/>
    </source>
</evidence>
<dbReference type="Pfam" id="PF12770">
    <property type="entry name" value="CHAT"/>
    <property type="match status" value="1"/>
</dbReference>
<name>A0A246JWX9_9SPHN</name>
<feature type="signal peptide" evidence="1">
    <location>
        <begin position="1"/>
        <end position="25"/>
    </location>
</feature>
<evidence type="ECO:0000313" key="4">
    <source>
        <dbReference type="Proteomes" id="UP000197361"/>
    </source>
</evidence>
<proteinExistence type="predicted"/>
<protein>
    <recommendedName>
        <fullName evidence="2">CHAT domain-containing protein</fullName>
    </recommendedName>
</protein>
<keyword evidence="1" id="KW-0732">Signal</keyword>
<dbReference type="AlphaFoldDB" id="A0A246JWX9"/>
<feature type="chain" id="PRO_5013009788" description="CHAT domain-containing protein" evidence="1">
    <location>
        <begin position="26"/>
        <end position="813"/>
    </location>
</feature>